<reference evidence="3 4" key="1">
    <citation type="submission" date="2024-06" db="EMBL/GenBank/DDBJ databases">
        <title>The Natural Products Discovery Center: Release of the First 8490 Sequenced Strains for Exploring Actinobacteria Biosynthetic Diversity.</title>
        <authorList>
            <person name="Kalkreuter E."/>
            <person name="Kautsar S.A."/>
            <person name="Yang D."/>
            <person name="Bader C.D."/>
            <person name="Teijaro C.N."/>
            <person name="Fluegel L."/>
            <person name="Davis C.M."/>
            <person name="Simpson J.R."/>
            <person name="Lauterbach L."/>
            <person name="Steele A.D."/>
            <person name="Gui C."/>
            <person name="Meng S."/>
            <person name="Li G."/>
            <person name="Viehrig K."/>
            <person name="Ye F."/>
            <person name="Su P."/>
            <person name="Kiefer A.F."/>
            <person name="Nichols A."/>
            <person name="Cepeda A.J."/>
            <person name="Yan W."/>
            <person name="Fan B."/>
            <person name="Jiang Y."/>
            <person name="Adhikari A."/>
            <person name="Zheng C.-J."/>
            <person name="Schuster L."/>
            <person name="Cowan T.M."/>
            <person name="Smanski M.J."/>
            <person name="Chevrette M.G."/>
            <person name="De Carvalho L.P.S."/>
            <person name="Shen B."/>
        </authorList>
    </citation>
    <scope>NUCLEOTIDE SEQUENCE [LARGE SCALE GENOMIC DNA]</scope>
    <source>
        <strain evidence="3 4">NPDC052347</strain>
    </source>
</reference>
<dbReference type="Gene3D" id="3.30.300.30">
    <property type="match status" value="1"/>
</dbReference>
<sequence length="512" mass="54243">MSSPNDRDDFVSYPAAILDALSAAPERTAVTTADGARITAGEFRDLTWRLAGELIERGVTHGSTVTLLTGNTAEALAARYAAGLAGARVVGLYDGMSPETMARIVASVEAVLVLVDGERHAAAKELLALPGLPPALALGPSSFAEDVLAAAARQEARPPSVRVRPEDDWCIRHTGGTTGIPKGIRSLHGPYREALEMRFEGAGEAPRYLACTPLAHLAGLFADAALLQGGSVVLQRDFDPGEVLAAVEREGITHLWLLPPLIYRLLDHPALPRTDLSTLGRISYGGCAASPARLRQAAEAFGPVLYGLYGLSEAQAITQAAPHEHSVTGPDGRVTVGRALPGVEIVVRDPSGADLPAGQQGEIVVRTPGMMAGYWKRPDATAEVLRDGWLYTGDLGYLDENGYLFVVDRIKEKIIVVGGHVYPSEVEELLLSHPAVAQCAVFGVQDEDAAEHVHAAIVPAPGERPDPSLIREFVTARKGRIYAPEGVHLLPSIPLTSVGKPDRKRLGAMFGG</sequence>
<dbReference type="CDD" id="cd04433">
    <property type="entry name" value="AFD_class_I"/>
    <property type="match status" value="1"/>
</dbReference>
<dbReference type="PANTHER" id="PTHR43767:SF7">
    <property type="entry name" value="MEDIUM_LONG-CHAIN-FATTY-ACID--COA LIGASE FADD8"/>
    <property type="match status" value="1"/>
</dbReference>
<dbReference type="RefSeq" id="WP_109283321.1">
    <property type="nucleotide sequence ID" value="NZ_JBFAUK010000039.1"/>
</dbReference>
<dbReference type="Pfam" id="PF00501">
    <property type="entry name" value="AMP-binding"/>
    <property type="match status" value="1"/>
</dbReference>
<dbReference type="InterPro" id="IPR050237">
    <property type="entry name" value="ATP-dep_AMP-bd_enzyme"/>
</dbReference>
<comment type="caution">
    <text evidence="3">The sequence shown here is derived from an EMBL/GenBank/DDBJ whole genome shotgun (WGS) entry which is preliminary data.</text>
</comment>
<dbReference type="InterPro" id="IPR042099">
    <property type="entry name" value="ANL_N_sf"/>
</dbReference>
<protein>
    <submittedName>
        <fullName evidence="3">AMP-binding protein</fullName>
    </submittedName>
</protein>
<feature type="domain" description="AMP-dependent synthetase/ligase" evidence="1">
    <location>
        <begin position="23"/>
        <end position="375"/>
    </location>
</feature>
<dbReference type="Proteomes" id="UP001552594">
    <property type="component" value="Unassembled WGS sequence"/>
</dbReference>
<proteinExistence type="predicted"/>
<organism evidence="3 4">
    <name type="scientific">Streptomyces orinoci</name>
    <name type="common">Streptoverticillium orinoci</name>
    <dbReference type="NCBI Taxonomy" id="67339"/>
    <lineage>
        <taxon>Bacteria</taxon>
        <taxon>Bacillati</taxon>
        <taxon>Actinomycetota</taxon>
        <taxon>Actinomycetes</taxon>
        <taxon>Kitasatosporales</taxon>
        <taxon>Streptomycetaceae</taxon>
        <taxon>Streptomyces</taxon>
    </lineage>
</organism>
<dbReference type="InterPro" id="IPR025110">
    <property type="entry name" value="AMP-bd_C"/>
</dbReference>
<dbReference type="Gene3D" id="3.40.50.12780">
    <property type="entry name" value="N-terminal domain of ligase-like"/>
    <property type="match status" value="1"/>
</dbReference>
<gene>
    <name evidence="3" type="ORF">AB0L16_30615</name>
</gene>
<evidence type="ECO:0000313" key="4">
    <source>
        <dbReference type="Proteomes" id="UP001552594"/>
    </source>
</evidence>
<evidence type="ECO:0000313" key="3">
    <source>
        <dbReference type="EMBL" id="MEV5510727.1"/>
    </source>
</evidence>
<dbReference type="EMBL" id="JBFAUK010000039">
    <property type="protein sequence ID" value="MEV5510727.1"/>
    <property type="molecule type" value="Genomic_DNA"/>
</dbReference>
<evidence type="ECO:0000259" key="1">
    <source>
        <dbReference type="Pfam" id="PF00501"/>
    </source>
</evidence>
<dbReference type="PANTHER" id="PTHR43767">
    <property type="entry name" value="LONG-CHAIN-FATTY-ACID--COA LIGASE"/>
    <property type="match status" value="1"/>
</dbReference>
<name>A0ABV3K6F3_STRON</name>
<dbReference type="PROSITE" id="PS00455">
    <property type="entry name" value="AMP_BINDING"/>
    <property type="match status" value="1"/>
</dbReference>
<keyword evidence="4" id="KW-1185">Reference proteome</keyword>
<feature type="domain" description="AMP-binding enzyme C-terminal" evidence="2">
    <location>
        <begin position="425"/>
        <end position="500"/>
    </location>
</feature>
<dbReference type="SUPFAM" id="SSF56801">
    <property type="entry name" value="Acetyl-CoA synthetase-like"/>
    <property type="match status" value="1"/>
</dbReference>
<accession>A0ABV3K6F3</accession>
<dbReference type="Pfam" id="PF13193">
    <property type="entry name" value="AMP-binding_C"/>
    <property type="match status" value="1"/>
</dbReference>
<evidence type="ECO:0000259" key="2">
    <source>
        <dbReference type="Pfam" id="PF13193"/>
    </source>
</evidence>
<dbReference type="InterPro" id="IPR000873">
    <property type="entry name" value="AMP-dep_synth/lig_dom"/>
</dbReference>
<dbReference type="InterPro" id="IPR045851">
    <property type="entry name" value="AMP-bd_C_sf"/>
</dbReference>
<dbReference type="InterPro" id="IPR020845">
    <property type="entry name" value="AMP-binding_CS"/>
</dbReference>